<dbReference type="AlphaFoldDB" id="A0A0V1PVK5"/>
<keyword evidence="4" id="KW-1185">Reference proteome</keyword>
<dbReference type="GeneID" id="26840951"/>
<keyword evidence="2" id="KW-0732">Signal</keyword>
<evidence type="ECO:0000256" key="1">
    <source>
        <dbReference type="SAM" id="MobiDB-lite"/>
    </source>
</evidence>
<evidence type="ECO:0000313" key="4">
    <source>
        <dbReference type="Proteomes" id="UP000054251"/>
    </source>
</evidence>
<reference evidence="3 4" key="1">
    <citation type="submission" date="2015-11" db="EMBL/GenBank/DDBJ databases">
        <title>The genome of Debaryomyces fabryi.</title>
        <authorList>
            <person name="Tafer H."/>
            <person name="Lopandic K."/>
        </authorList>
    </citation>
    <scope>NUCLEOTIDE SEQUENCE [LARGE SCALE GENOMIC DNA]</scope>
    <source>
        <strain evidence="3 4">CBS 789</strain>
    </source>
</reference>
<sequence>MTGFNLRLIQFLLTFSSIETIPNKVKNEKSQTTPYLGDFISQVTPSVSNEFAGKNTTPIGYTSTPETLDSMNKSSTGKYVAGQAKDSPNMLSLGSSNFAYEDDDGYYPIRQRGKLKHSQQNSAIARRKTHPFTIREDPYSETDEKQQPYKKLKITSTDIPKAADIANNPRKQEGHSEDPVDGENDESYVDNDQDTTNTTKNDIFSVRGKDIDLSTLATHVTVSDPTESKNG</sequence>
<gene>
    <name evidence="3" type="ORF">AC631_03942</name>
</gene>
<dbReference type="Proteomes" id="UP000054251">
    <property type="component" value="Unassembled WGS sequence"/>
</dbReference>
<feature type="compositionally biased region" description="Basic and acidic residues" evidence="1">
    <location>
        <begin position="133"/>
        <end position="147"/>
    </location>
</feature>
<evidence type="ECO:0000313" key="3">
    <source>
        <dbReference type="EMBL" id="KSA00280.1"/>
    </source>
</evidence>
<evidence type="ECO:0000256" key="2">
    <source>
        <dbReference type="SAM" id="SignalP"/>
    </source>
</evidence>
<feature type="signal peptide" evidence="2">
    <location>
        <begin position="1"/>
        <end position="20"/>
    </location>
</feature>
<name>A0A0V1PVK5_9ASCO</name>
<dbReference type="OrthoDB" id="10444358at2759"/>
<organism evidence="3 4">
    <name type="scientific">Debaryomyces fabryi</name>
    <dbReference type="NCBI Taxonomy" id="58627"/>
    <lineage>
        <taxon>Eukaryota</taxon>
        <taxon>Fungi</taxon>
        <taxon>Dikarya</taxon>
        <taxon>Ascomycota</taxon>
        <taxon>Saccharomycotina</taxon>
        <taxon>Pichiomycetes</taxon>
        <taxon>Debaryomycetaceae</taxon>
        <taxon>Debaryomyces</taxon>
    </lineage>
</organism>
<comment type="caution">
    <text evidence="3">The sequence shown here is derived from an EMBL/GenBank/DDBJ whole genome shotgun (WGS) entry which is preliminary data.</text>
</comment>
<protein>
    <submittedName>
        <fullName evidence="3">Uncharacterized protein</fullName>
    </submittedName>
</protein>
<feature type="compositionally biased region" description="Acidic residues" evidence="1">
    <location>
        <begin position="179"/>
        <end position="193"/>
    </location>
</feature>
<proteinExistence type="predicted"/>
<feature type="region of interest" description="Disordered" evidence="1">
    <location>
        <begin position="112"/>
        <end position="203"/>
    </location>
</feature>
<dbReference type="RefSeq" id="XP_015466382.1">
    <property type="nucleotide sequence ID" value="XM_015612771.1"/>
</dbReference>
<dbReference type="EMBL" id="LMYN01000094">
    <property type="protein sequence ID" value="KSA00280.1"/>
    <property type="molecule type" value="Genomic_DNA"/>
</dbReference>
<feature type="chain" id="PRO_5006884522" evidence="2">
    <location>
        <begin position="21"/>
        <end position="231"/>
    </location>
</feature>
<accession>A0A0V1PVK5</accession>